<gene>
    <name evidence="1" type="ORF">MNBD_IGNAVI01-2169</name>
</gene>
<proteinExistence type="predicted"/>
<organism evidence="1">
    <name type="scientific">hydrothermal vent metagenome</name>
    <dbReference type="NCBI Taxonomy" id="652676"/>
    <lineage>
        <taxon>unclassified sequences</taxon>
        <taxon>metagenomes</taxon>
        <taxon>ecological metagenomes</taxon>
    </lineage>
</organism>
<dbReference type="AlphaFoldDB" id="A0A3B1CMD0"/>
<reference evidence="1" key="1">
    <citation type="submission" date="2018-06" db="EMBL/GenBank/DDBJ databases">
        <authorList>
            <person name="Zhirakovskaya E."/>
        </authorList>
    </citation>
    <scope>NUCLEOTIDE SEQUENCE</scope>
</reference>
<name>A0A3B1CMD0_9ZZZZ</name>
<evidence type="ECO:0000313" key="1">
    <source>
        <dbReference type="EMBL" id="VAX25144.1"/>
    </source>
</evidence>
<dbReference type="EMBL" id="UOGD01000291">
    <property type="protein sequence ID" value="VAX25144.1"/>
    <property type="molecule type" value="Genomic_DNA"/>
</dbReference>
<accession>A0A3B1CMD0</accession>
<sequence>MSNIIQKKSNRRKFFATAGKSSLGLMLMSSFPMNIFSKNTKVIKLKEVHPHPQAVKRDNKTK</sequence>
<protein>
    <submittedName>
        <fullName evidence="1">Uncharacterized protein</fullName>
    </submittedName>
</protein>